<sequence>MRMIQMKTIIGV</sequence>
<reference evidence="2" key="1">
    <citation type="submission" date="2011-07" db="EMBL/GenBank/DDBJ databases">
        <authorList>
            <consortium name="Caenorhabditis brenneri Sequencing and Analysis Consortium"/>
            <person name="Wilson R.K."/>
        </authorList>
    </citation>
    <scope>NUCLEOTIDE SEQUENCE [LARGE SCALE GENOMIC DNA]</scope>
    <source>
        <strain evidence="2">PB2801</strain>
    </source>
</reference>
<dbReference type="EMBL" id="GL379901">
    <property type="protein sequence ID" value="EGT33054.1"/>
    <property type="molecule type" value="Genomic_DNA"/>
</dbReference>
<accession>G0NKN0</accession>
<dbReference type="InParanoid" id="G0NKN0"/>
<organism evidence="2">
    <name type="scientific">Caenorhabditis brenneri</name>
    <name type="common">Nematode worm</name>
    <dbReference type="NCBI Taxonomy" id="135651"/>
    <lineage>
        <taxon>Eukaryota</taxon>
        <taxon>Metazoa</taxon>
        <taxon>Ecdysozoa</taxon>
        <taxon>Nematoda</taxon>
        <taxon>Chromadorea</taxon>
        <taxon>Rhabditida</taxon>
        <taxon>Rhabditina</taxon>
        <taxon>Rhabditomorpha</taxon>
        <taxon>Rhabditoidea</taxon>
        <taxon>Rhabditidae</taxon>
        <taxon>Peloderinae</taxon>
        <taxon>Caenorhabditis</taxon>
    </lineage>
</organism>
<evidence type="ECO:0000313" key="2">
    <source>
        <dbReference type="Proteomes" id="UP000008068"/>
    </source>
</evidence>
<proteinExistence type="predicted"/>
<name>G0NKN0_CAEBE</name>
<evidence type="ECO:0000313" key="1">
    <source>
        <dbReference type="EMBL" id="EGT33054.1"/>
    </source>
</evidence>
<keyword evidence="2" id="KW-1185">Reference proteome</keyword>
<gene>
    <name evidence="1" type="ORF">CAEBREN_32058</name>
</gene>
<dbReference type="Proteomes" id="UP000008068">
    <property type="component" value="Unassembled WGS sequence"/>
</dbReference>
<protein>
    <submittedName>
        <fullName evidence="1">Uncharacterized protein</fullName>
    </submittedName>
</protein>